<feature type="signal peptide" evidence="8">
    <location>
        <begin position="1"/>
        <end position="23"/>
    </location>
</feature>
<feature type="active site" description="Proton donor/acceptor" evidence="7">
    <location>
        <position position="118"/>
    </location>
</feature>
<feature type="chain" id="PRO_5046762418" evidence="8">
    <location>
        <begin position="24"/>
        <end position="165"/>
    </location>
</feature>
<dbReference type="PROSITE" id="PS52029">
    <property type="entry name" value="LD_TPASE"/>
    <property type="match status" value="1"/>
</dbReference>
<name>A0ABY8D439_9HYPH</name>
<dbReference type="PANTHER" id="PTHR36699">
    <property type="entry name" value="LD-TRANSPEPTIDASE"/>
    <property type="match status" value="1"/>
</dbReference>
<organism evidence="10 11">
    <name type="scientific">Sinorhizobium numidicum</name>
    <dbReference type="NCBI Taxonomy" id="680248"/>
    <lineage>
        <taxon>Bacteria</taxon>
        <taxon>Pseudomonadati</taxon>
        <taxon>Pseudomonadota</taxon>
        <taxon>Alphaproteobacteria</taxon>
        <taxon>Hyphomicrobiales</taxon>
        <taxon>Rhizobiaceae</taxon>
        <taxon>Sinorhizobium/Ensifer group</taxon>
        <taxon>Sinorhizobium</taxon>
    </lineage>
</organism>
<dbReference type="InterPro" id="IPR038063">
    <property type="entry name" value="Transpep_catalytic_dom"/>
</dbReference>
<dbReference type="RefSeq" id="WP_280735828.1">
    <property type="nucleotide sequence ID" value="NZ_CP120368.1"/>
</dbReference>
<evidence type="ECO:0000259" key="9">
    <source>
        <dbReference type="PROSITE" id="PS52029"/>
    </source>
</evidence>
<keyword evidence="5 7" id="KW-0573">Peptidoglycan synthesis</keyword>
<comment type="pathway">
    <text evidence="1 7">Cell wall biogenesis; peptidoglycan biosynthesis.</text>
</comment>
<dbReference type="PANTHER" id="PTHR36699:SF1">
    <property type="entry name" value="L,D-TRANSPEPTIDASE YAFK-RELATED"/>
    <property type="match status" value="1"/>
</dbReference>
<feature type="domain" description="L,D-TPase catalytic" evidence="9">
    <location>
        <begin position="28"/>
        <end position="164"/>
    </location>
</feature>
<dbReference type="SUPFAM" id="SSF141523">
    <property type="entry name" value="L,D-transpeptidase catalytic domain-like"/>
    <property type="match status" value="1"/>
</dbReference>
<evidence type="ECO:0000313" key="11">
    <source>
        <dbReference type="Proteomes" id="UP001235547"/>
    </source>
</evidence>
<evidence type="ECO:0000256" key="4">
    <source>
        <dbReference type="ARBA" id="ARBA00022960"/>
    </source>
</evidence>
<feature type="active site" description="Nucleophile" evidence="7">
    <location>
        <position position="140"/>
    </location>
</feature>
<keyword evidence="4 7" id="KW-0133">Cell shape</keyword>
<dbReference type="Proteomes" id="UP001235547">
    <property type="component" value="Chromosome 1"/>
</dbReference>
<reference evidence="10 11" key="1">
    <citation type="submission" date="2023-03" db="EMBL/GenBank/DDBJ databases">
        <authorList>
            <person name="Kaur S."/>
            <person name="Espinosa-Saiz D."/>
            <person name="Velazquez E."/>
            <person name="Menendez E."/>
            <person name="diCenzo G.C."/>
        </authorList>
    </citation>
    <scope>NUCLEOTIDE SEQUENCE [LARGE SCALE GENOMIC DNA]</scope>
    <source>
        <strain evidence="10 11">LMG 27395</strain>
    </source>
</reference>
<evidence type="ECO:0000313" key="10">
    <source>
        <dbReference type="EMBL" id="WEX84912.1"/>
    </source>
</evidence>
<evidence type="ECO:0000256" key="1">
    <source>
        <dbReference type="ARBA" id="ARBA00004752"/>
    </source>
</evidence>
<keyword evidence="11" id="KW-1185">Reference proteome</keyword>
<evidence type="ECO:0000256" key="2">
    <source>
        <dbReference type="ARBA" id="ARBA00005992"/>
    </source>
</evidence>
<evidence type="ECO:0000256" key="7">
    <source>
        <dbReference type="PROSITE-ProRule" id="PRU01373"/>
    </source>
</evidence>
<dbReference type="EMBL" id="CP120371">
    <property type="protein sequence ID" value="WEX84912.1"/>
    <property type="molecule type" value="Genomic_DNA"/>
</dbReference>
<dbReference type="Gene3D" id="2.40.440.10">
    <property type="entry name" value="L,D-transpeptidase catalytic domain-like"/>
    <property type="match status" value="1"/>
</dbReference>
<accession>A0ABY8D439</accession>
<proteinExistence type="inferred from homology"/>
<keyword evidence="3" id="KW-0808">Transferase</keyword>
<evidence type="ECO:0000256" key="3">
    <source>
        <dbReference type="ARBA" id="ARBA00022679"/>
    </source>
</evidence>
<comment type="similarity">
    <text evidence="2">Belongs to the YkuD family.</text>
</comment>
<dbReference type="Pfam" id="PF03734">
    <property type="entry name" value="YkuD"/>
    <property type="match status" value="1"/>
</dbReference>
<keyword evidence="8" id="KW-0732">Signal</keyword>
<sequence>MKSAWPWLIAAGLVLSPSLSASAAETADRVVVHKERRILQLFQGTRLLREYPVALGGDPAGHKEREGDRKTPEGRYVLDWRNDESSFYKSIHVSYPGPQDIEVAAAKGIDPGGMIMIHGQPNYFGWLAFLTQMFDWTDGCIAVTNAEMDEIWDMVPDNTAIEINP</sequence>
<dbReference type="InterPro" id="IPR005490">
    <property type="entry name" value="LD_TPept_cat_dom"/>
</dbReference>
<keyword evidence="6 7" id="KW-0961">Cell wall biogenesis/degradation</keyword>
<protein>
    <submittedName>
        <fullName evidence="10">L,D-transpeptidase family protein</fullName>
    </submittedName>
</protein>
<gene>
    <name evidence="10" type="ORF">PYH38_003836</name>
</gene>
<evidence type="ECO:0000256" key="6">
    <source>
        <dbReference type="ARBA" id="ARBA00023316"/>
    </source>
</evidence>
<evidence type="ECO:0000256" key="5">
    <source>
        <dbReference type="ARBA" id="ARBA00022984"/>
    </source>
</evidence>
<evidence type="ECO:0000256" key="8">
    <source>
        <dbReference type="SAM" id="SignalP"/>
    </source>
</evidence>
<dbReference type="CDD" id="cd16913">
    <property type="entry name" value="YkuD_like"/>
    <property type="match status" value="1"/>
</dbReference>